<evidence type="ECO:0000256" key="10">
    <source>
        <dbReference type="RuleBase" id="RU368002"/>
    </source>
</evidence>
<dbReference type="Gene3D" id="3.40.630.30">
    <property type="match status" value="1"/>
</dbReference>
<sequence length="363" mass="41899">MHHLQGPQVLQMLKKSLRKSLPESLKVYTTVFHMNQGNPFKLKAMVDKWPDFTTVVIRPQEQAKVPSMMFPLQSAQMLQSLERSLRKSLPESLKVYGTVFHMNQGNPFKLKALVDKWPDFNTVVIRPQEQEMTDDLDHYTNTYQIYSKDFKNCQKCLVSPEVINWKQHLQIQSSQPSLNEVIQNLAATKSFQVKQTHCILYMTAETIKKLVPSLLEGKNLSPNSGKPKAICQEMFKPSSLDVTHAALVNKFWHFGGNERSQRFIERCIQNFPTFCLLGPERTPVSWNLMDQTGELRMAGTLPEYRAHGLITQVIYSHSHYLNKLGFPIYSHVDKSNKTMQKVCKKLDHITIPCGWNQWHCVPL</sequence>
<dbReference type="EC" id="2.3.1.-" evidence="10"/>
<comment type="subcellular location">
    <subcellularLocation>
        <location evidence="2">Mitochondrion</location>
    </subcellularLocation>
</comment>
<evidence type="ECO:0000256" key="9">
    <source>
        <dbReference type="ARBA" id="ARBA00047955"/>
    </source>
</evidence>
<dbReference type="Pfam" id="PF06021">
    <property type="entry name" value="Gly_acyl_tr_N"/>
    <property type="match status" value="2"/>
</dbReference>
<keyword evidence="5 10" id="KW-0808">Transferase</keyword>
<keyword evidence="4" id="KW-0216">Detoxification</keyword>
<dbReference type="RefSeq" id="XP_053059114.1">
    <property type="nucleotide sequence ID" value="XM_053203139.1"/>
</dbReference>
<proteinExistence type="inferred from homology"/>
<dbReference type="GeneID" id="113592388"/>
<evidence type="ECO:0000256" key="5">
    <source>
        <dbReference type="ARBA" id="ARBA00022679"/>
    </source>
</evidence>
<evidence type="ECO:0000259" key="11">
    <source>
        <dbReference type="Pfam" id="PF06021"/>
    </source>
</evidence>
<keyword evidence="7" id="KW-0496">Mitochondrion</keyword>
<evidence type="ECO:0000256" key="1">
    <source>
        <dbReference type="ARBA" id="ARBA00000378"/>
    </source>
</evidence>
<dbReference type="SUPFAM" id="SSF55729">
    <property type="entry name" value="Acyl-CoA N-acyltransferases (Nat)"/>
    <property type="match status" value="1"/>
</dbReference>
<keyword evidence="13" id="KW-1185">Reference proteome</keyword>
<feature type="domain" description="Glycine N-acyltransferase C-terminal" evidence="12">
    <location>
        <begin position="274"/>
        <end position="362"/>
    </location>
</feature>
<dbReference type="PANTHER" id="PTHR15298:SF9">
    <property type="entry name" value="GLYCINE N-ACYLTRANSFERASE"/>
    <property type="match status" value="1"/>
</dbReference>
<evidence type="ECO:0000256" key="2">
    <source>
        <dbReference type="ARBA" id="ARBA00004173"/>
    </source>
</evidence>
<comment type="similarity">
    <text evidence="3 10">Belongs to the glycine N-acyltransferase family.</text>
</comment>
<reference evidence="14 15" key="1">
    <citation type="submission" date="2025-05" db="UniProtKB">
        <authorList>
            <consortium name="RefSeq"/>
        </authorList>
    </citation>
    <scope>IDENTIFICATION</scope>
    <source>
        <tissue evidence="14 15">Blood</tissue>
    </source>
</reference>
<protein>
    <recommendedName>
        <fullName evidence="10">Glycine N-acyltransferase-like protein</fullName>
        <ecNumber evidence="10">2.3.1.-</ecNumber>
    </recommendedName>
</protein>
<dbReference type="InterPro" id="IPR010313">
    <property type="entry name" value="Glycine_N-acyltransferase"/>
</dbReference>
<dbReference type="Proteomes" id="UP001652583">
    <property type="component" value="Chromosome D1"/>
</dbReference>
<evidence type="ECO:0000313" key="15">
    <source>
        <dbReference type="RefSeq" id="XP_053059114.1"/>
    </source>
</evidence>
<evidence type="ECO:0000256" key="6">
    <source>
        <dbReference type="ARBA" id="ARBA00022990"/>
    </source>
</evidence>
<organism evidence="13 14">
    <name type="scientific">Acinonyx jubatus</name>
    <name type="common">Cheetah</name>
    <dbReference type="NCBI Taxonomy" id="32536"/>
    <lineage>
        <taxon>Eukaryota</taxon>
        <taxon>Metazoa</taxon>
        <taxon>Chordata</taxon>
        <taxon>Craniata</taxon>
        <taxon>Vertebrata</taxon>
        <taxon>Euteleostomi</taxon>
        <taxon>Mammalia</taxon>
        <taxon>Eutheria</taxon>
        <taxon>Laurasiatheria</taxon>
        <taxon>Carnivora</taxon>
        <taxon>Feliformia</taxon>
        <taxon>Felidae</taxon>
        <taxon>Felinae</taxon>
        <taxon>Acinonyx</taxon>
    </lineage>
</organism>
<feature type="domain" description="Glycine N-acyltransferase N-terminal" evidence="11">
    <location>
        <begin position="69"/>
        <end position="272"/>
    </location>
</feature>
<dbReference type="InterPro" id="IPR013652">
    <property type="entry name" value="Glycine_N-acyltransferase_C"/>
</dbReference>
<evidence type="ECO:0000256" key="8">
    <source>
        <dbReference type="ARBA" id="ARBA00023315"/>
    </source>
</evidence>
<comment type="catalytic activity">
    <reaction evidence="9">
        <text>benzoyl-CoA + glycine = N-benzoylglycine + CoA + H(+)</text>
        <dbReference type="Rhea" id="RHEA:18493"/>
        <dbReference type="ChEBI" id="CHEBI:15378"/>
        <dbReference type="ChEBI" id="CHEBI:57287"/>
        <dbReference type="ChEBI" id="CHEBI:57305"/>
        <dbReference type="ChEBI" id="CHEBI:57369"/>
        <dbReference type="ChEBI" id="CHEBI:606565"/>
        <dbReference type="EC" id="2.3.1.71"/>
    </reaction>
</comment>
<comment type="catalytic activity">
    <reaction evidence="1">
        <text>an acyl-CoA + glycine = an N-acylglycine + CoA + H(+)</text>
        <dbReference type="Rhea" id="RHEA:19869"/>
        <dbReference type="ChEBI" id="CHEBI:15378"/>
        <dbReference type="ChEBI" id="CHEBI:57287"/>
        <dbReference type="ChEBI" id="CHEBI:57305"/>
        <dbReference type="ChEBI" id="CHEBI:57670"/>
        <dbReference type="ChEBI" id="CHEBI:58342"/>
        <dbReference type="EC" id="2.3.1.13"/>
    </reaction>
</comment>
<feature type="domain" description="Glycine N-acyltransferase N-terminal" evidence="11">
    <location>
        <begin position="1"/>
        <end position="64"/>
    </location>
</feature>
<gene>
    <name evidence="14 15" type="primary">GLYAT</name>
</gene>
<dbReference type="InterPro" id="IPR016181">
    <property type="entry name" value="Acyl_CoA_acyltransferase"/>
</dbReference>
<dbReference type="InterPro" id="IPR015938">
    <property type="entry name" value="Glycine_N-acyltransferase_N"/>
</dbReference>
<dbReference type="PANTHER" id="PTHR15298">
    <property type="entry name" value="L-COA N-ACYLTRANSFERASE-RELATED"/>
    <property type="match status" value="1"/>
</dbReference>
<name>A0ABM3NI57_ACIJB</name>
<evidence type="ECO:0000256" key="7">
    <source>
        <dbReference type="ARBA" id="ARBA00023128"/>
    </source>
</evidence>
<keyword evidence="6" id="KW-0007">Acetylation</keyword>
<evidence type="ECO:0000313" key="14">
    <source>
        <dbReference type="RefSeq" id="XP_053059113.1"/>
    </source>
</evidence>
<dbReference type="Pfam" id="PF08444">
    <property type="entry name" value="Gly_acyl_tr_C"/>
    <property type="match status" value="1"/>
</dbReference>
<evidence type="ECO:0000313" key="13">
    <source>
        <dbReference type="Proteomes" id="UP001652583"/>
    </source>
</evidence>
<evidence type="ECO:0000256" key="4">
    <source>
        <dbReference type="ARBA" id="ARBA00022575"/>
    </source>
</evidence>
<accession>A0ABM3NI57</accession>
<dbReference type="RefSeq" id="XP_053059113.1">
    <property type="nucleotide sequence ID" value="XM_053203138.1"/>
</dbReference>
<evidence type="ECO:0000256" key="3">
    <source>
        <dbReference type="ARBA" id="ARBA00009110"/>
    </source>
</evidence>
<keyword evidence="8 10" id="KW-0012">Acyltransferase</keyword>
<evidence type="ECO:0000259" key="12">
    <source>
        <dbReference type="Pfam" id="PF08444"/>
    </source>
</evidence>